<dbReference type="InterPro" id="IPR013087">
    <property type="entry name" value="Znf_C2H2_type"/>
</dbReference>
<evidence type="ECO:0000256" key="1">
    <source>
        <dbReference type="ARBA" id="ARBA00004123"/>
    </source>
</evidence>
<keyword evidence="6" id="KW-0862">Zinc</keyword>
<feature type="domain" description="C2H2-type" evidence="11">
    <location>
        <begin position="344"/>
        <end position="368"/>
    </location>
</feature>
<dbReference type="PANTHER" id="PTHR16515">
    <property type="entry name" value="PR DOMAIN ZINC FINGER PROTEIN"/>
    <property type="match status" value="1"/>
</dbReference>
<feature type="compositionally biased region" description="Polar residues" evidence="10">
    <location>
        <begin position="178"/>
        <end position="187"/>
    </location>
</feature>
<dbReference type="FunFam" id="3.30.160.60:FF:000624">
    <property type="entry name" value="zinc finger protein 697"/>
    <property type="match status" value="1"/>
</dbReference>
<dbReference type="PROSITE" id="PS50157">
    <property type="entry name" value="ZINC_FINGER_C2H2_2"/>
    <property type="match status" value="4"/>
</dbReference>
<dbReference type="PANTHER" id="PTHR16515:SF66">
    <property type="entry name" value="C2H2-TYPE DOMAIN-CONTAINING PROTEIN"/>
    <property type="match status" value="1"/>
</dbReference>
<feature type="region of interest" description="Disordered" evidence="10">
    <location>
        <begin position="143"/>
        <end position="188"/>
    </location>
</feature>
<dbReference type="Proteomes" id="UP000472277">
    <property type="component" value="Chromosome 4"/>
</dbReference>
<dbReference type="GO" id="GO:0003677">
    <property type="term" value="F:DNA binding"/>
    <property type="evidence" value="ECO:0007669"/>
    <property type="project" value="UniProtKB-KW"/>
</dbReference>
<dbReference type="SUPFAM" id="SSF57667">
    <property type="entry name" value="beta-beta-alpha zinc fingers"/>
    <property type="match status" value="2"/>
</dbReference>
<keyword evidence="5 9" id="KW-0863">Zinc-finger</keyword>
<keyword evidence="3" id="KW-0479">Metal-binding</keyword>
<dbReference type="AlphaFoldDB" id="A0A673XC27"/>
<evidence type="ECO:0000256" key="3">
    <source>
        <dbReference type="ARBA" id="ARBA00022723"/>
    </source>
</evidence>
<dbReference type="GO" id="GO:0045595">
    <property type="term" value="P:regulation of cell differentiation"/>
    <property type="evidence" value="ECO:0007669"/>
    <property type="project" value="UniProtKB-ARBA"/>
</dbReference>
<evidence type="ECO:0000313" key="12">
    <source>
        <dbReference type="Ensembl" id="ENSSTUP00000017956.1"/>
    </source>
</evidence>
<dbReference type="GeneTree" id="ENSGT00940000154446"/>
<evidence type="ECO:0000256" key="2">
    <source>
        <dbReference type="ARBA" id="ARBA00006991"/>
    </source>
</evidence>
<gene>
    <name evidence="12" type="primary">LOC115192666</name>
</gene>
<evidence type="ECO:0000259" key="11">
    <source>
        <dbReference type="PROSITE" id="PS50157"/>
    </source>
</evidence>
<feature type="domain" description="C2H2-type" evidence="11">
    <location>
        <begin position="316"/>
        <end position="343"/>
    </location>
</feature>
<dbReference type="FunFam" id="3.30.160.60:FF:001954">
    <property type="entry name" value="Zinc finger protein 787"/>
    <property type="match status" value="1"/>
</dbReference>
<accession>A0A673XC27</accession>
<dbReference type="FunFam" id="3.30.160.60:FF:000912">
    <property type="entry name" value="Zinc finger protein 660"/>
    <property type="match status" value="1"/>
</dbReference>
<feature type="region of interest" description="Disordered" evidence="10">
    <location>
        <begin position="71"/>
        <end position="94"/>
    </location>
</feature>
<reference evidence="12" key="2">
    <citation type="submission" date="2025-09" db="UniProtKB">
        <authorList>
            <consortium name="Ensembl"/>
        </authorList>
    </citation>
    <scope>IDENTIFICATION</scope>
</reference>
<feature type="domain" description="C2H2-type" evidence="11">
    <location>
        <begin position="258"/>
        <end position="287"/>
    </location>
</feature>
<evidence type="ECO:0000256" key="4">
    <source>
        <dbReference type="ARBA" id="ARBA00022737"/>
    </source>
</evidence>
<dbReference type="GO" id="GO:0000122">
    <property type="term" value="P:negative regulation of transcription by RNA polymerase II"/>
    <property type="evidence" value="ECO:0007669"/>
    <property type="project" value="UniProtKB-ARBA"/>
</dbReference>
<dbReference type="InterPro" id="IPR050331">
    <property type="entry name" value="Zinc_finger"/>
</dbReference>
<evidence type="ECO:0000256" key="8">
    <source>
        <dbReference type="ARBA" id="ARBA00023242"/>
    </source>
</evidence>
<name>A0A673XC27_SALTR</name>
<comment type="subcellular location">
    <subcellularLocation>
        <location evidence="1">Nucleus</location>
    </subcellularLocation>
</comment>
<protein>
    <submittedName>
        <fullName evidence="12">Zinc finger protein 79-like</fullName>
    </submittedName>
</protein>
<evidence type="ECO:0000256" key="7">
    <source>
        <dbReference type="ARBA" id="ARBA00023125"/>
    </source>
</evidence>
<dbReference type="PROSITE" id="PS00028">
    <property type="entry name" value="ZINC_FINGER_C2H2_1"/>
    <property type="match status" value="4"/>
</dbReference>
<keyword evidence="4" id="KW-0677">Repeat</keyword>
<dbReference type="GO" id="GO:0008270">
    <property type="term" value="F:zinc ion binding"/>
    <property type="evidence" value="ECO:0007669"/>
    <property type="project" value="UniProtKB-KW"/>
</dbReference>
<keyword evidence="7" id="KW-0238">DNA-binding</keyword>
<dbReference type="OrthoDB" id="6365676at2759"/>
<dbReference type="KEGG" id="stru:115192666"/>
<organism evidence="12 13">
    <name type="scientific">Salmo trutta</name>
    <name type="common">Brown trout</name>
    <dbReference type="NCBI Taxonomy" id="8032"/>
    <lineage>
        <taxon>Eukaryota</taxon>
        <taxon>Metazoa</taxon>
        <taxon>Chordata</taxon>
        <taxon>Craniata</taxon>
        <taxon>Vertebrata</taxon>
        <taxon>Euteleostomi</taxon>
        <taxon>Actinopterygii</taxon>
        <taxon>Neopterygii</taxon>
        <taxon>Teleostei</taxon>
        <taxon>Protacanthopterygii</taxon>
        <taxon>Salmoniformes</taxon>
        <taxon>Salmonidae</taxon>
        <taxon>Salmoninae</taxon>
        <taxon>Salmo</taxon>
    </lineage>
</organism>
<dbReference type="Ensembl" id="ENSSTUT00000018897.1">
    <property type="protein sequence ID" value="ENSSTUP00000017956.1"/>
    <property type="gene ID" value="ENSSTUG00000008086.1"/>
</dbReference>
<sequence length="376" mass="42331">MFKIQLLRVFLNERLTAAADEIFGVVEKTVAEYQEEVVRLQRLLDIVLQPEPDITLKLHRADLQQRTLSVSEEGVPPEQQQCEQEWSPSLGQEDTEPIQIKEEEEELRTTQEEEHIHGFETDTKDSIFTAGCVKSDCDEDPTHPTHLYQAQKEGNGKRDPTTEQITTEPDGEDYIESEPTSVSQPFSAVNPDCFAAQSENIESVSGMETGGPLSGFKQVISKRSEMAKGQKSRINTKGKKSTQFSLLKSPSQSHATSYCCSCPVCGTCFNQNEDLKRHMRSHTGENPYNCHDCGKTFIRSGHLKIHMRIHTGEKPFNCRHCGQGFNQNGNLKRHMRIHTGEKPYHCHFCGKGFCNSSNLKKHIRIHTGAGFGSIPI</sequence>
<reference evidence="12" key="1">
    <citation type="submission" date="2025-08" db="UniProtKB">
        <authorList>
            <consortium name="Ensembl"/>
        </authorList>
    </citation>
    <scope>IDENTIFICATION</scope>
</reference>
<evidence type="ECO:0000313" key="13">
    <source>
        <dbReference type="Proteomes" id="UP000472277"/>
    </source>
</evidence>
<dbReference type="FunFam" id="3.30.160.60:FF:000145">
    <property type="entry name" value="Zinc finger protein 574"/>
    <property type="match status" value="1"/>
</dbReference>
<dbReference type="Gene3D" id="3.30.160.60">
    <property type="entry name" value="Classic Zinc Finger"/>
    <property type="match status" value="4"/>
</dbReference>
<comment type="similarity">
    <text evidence="2">Belongs to the krueppel C2H2-type zinc-finger protein family.</text>
</comment>
<evidence type="ECO:0000256" key="10">
    <source>
        <dbReference type="SAM" id="MobiDB-lite"/>
    </source>
</evidence>
<feature type="compositionally biased region" description="Polar residues" evidence="10">
    <location>
        <begin position="78"/>
        <end position="92"/>
    </location>
</feature>
<dbReference type="RefSeq" id="XP_029607283.1">
    <property type="nucleotide sequence ID" value="XM_029751423.1"/>
</dbReference>
<dbReference type="GO" id="GO:0005634">
    <property type="term" value="C:nucleus"/>
    <property type="evidence" value="ECO:0007669"/>
    <property type="project" value="UniProtKB-SubCell"/>
</dbReference>
<keyword evidence="8" id="KW-0539">Nucleus</keyword>
<evidence type="ECO:0000256" key="5">
    <source>
        <dbReference type="ARBA" id="ARBA00022771"/>
    </source>
</evidence>
<dbReference type="SMART" id="SM00355">
    <property type="entry name" value="ZnF_C2H2"/>
    <property type="match status" value="4"/>
</dbReference>
<keyword evidence="13" id="KW-1185">Reference proteome</keyword>
<dbReference type="Pfam" id="PF00096">
    <property type="entry name" value="zf-C2H2"/>
    <property type="match status" value="4"/>
</dbReference>
<feature type="domain" description="C2H2-type" evidence="11">
    <location>
        <begin position="288"/>
        <end position="315"/>
    </location>
</feature>
<evidence type="ECO:0000256" key="9">
    <source>
        <dbReference type="PROSITE-ProRule" id="PRU00042"/>
    </source>
</evidence>
<proteinExistence type="inferred from homology"/>
<dbReference type="GeneID" id="115192666"/>
<evidence type="ECO:0000256" key="6">
    <source>
        <dbReference type="ARBA" id="ARBA00022833"/>
    </source>
</evidence>
<dbReference type="InterPro" id="IPR036236">
    <property type="entry name" value="Znf_C2H2_sf"/>
</dbReference>